<keyword evidence="1" id="KW-0732">Signal</keyword>
<sequence length="300" mass="31523">MRITKLAGTTALCTMAVLGITGTKAFADTVSPAGWTMNLPVAVVLPGGLYFADTGYYMNRQSGIGRVDAEVNLPTLVWSTPWDFLGGHVEAIAAVPELSVGDHTAGVSDTSFYNAAALIGEVWNLGSGWSVSEFAGAFFPVNTDVGQLGIGGNFWTFTDLAGIAYNTTDGWSLGANFTLGISGNNASYGYQTQPDTIDVDFSAVKHIDKWELGLVGNASTDISNTVGNDYGNYRYSQVALGGLVGYTFGSVTAEVFATRSVLANNQAPLSLGGPDTRVWGRIIIPLWNPPAPAAPVVAKY</sequence>
<name>A0A3D9Z8W9_9HYPH</name>
<dbReference type="InterPro" id="IPR025737">
    <property type="entry name" value="FApF"/>
</dbReference>
<evidence type="ECO:0000256" key="1">
    <source>
        <dbReference type="SAM" id="SignalP"/>
    </source>
</evidence>
<comment type="caution">
    <text evidence="2">The sequence shown here is derived from an EMBL/GenBank/DDBJ whole genome shotgun (WGS) entry which is preliminary data.</text>
</comment>
<dbReference type="RefSeq" id="WP_165203898.1">
    <property type="nucleotide sequence ID" value="NZ_CP025086.1"/>
</dbReference>
<dbReference type="Proteomes" id="UP000256900">
    <property type="component" value="Unassembled WGS sequence"/>
</dbReference>
<gene>
    <name evidence="2" type="ORF">DES32_1354</name>
</gene>
<dbReference type="EMBL" id="QUMO01000002">
    <property type="protein sequence ID" value="REF87726.1"/>
    <property type="molecule type" value="Genomic_DNA"/>
</dbReference>
<evidence type="ECO:0008006" key="4">
    <source>
        <dbReference type="Google" id="ProtNLM"/>
    </source>
</evidence>
<evidence type="ECO:0000313" key="3">
    <source>
        <dbReference type="Proteomes" id="UP000256900"/>
    </source>
</evidence>
<protein>
    <recommendedName>
        <fullName evidence="4">Outer membrane beta-barrel porin/alpha-amylase</fullName>
    </recommendedName>
</protein>
<feature type="chain" id="PRO_5017716403" description="Outer membrane beta-barrel porin/alpha-amylase" evidence="1">
    <location>
        <begin position="28"/>
        <end position="300"/>
    </location>
</feature>
<organism evidence="2 3">
    <name type="scientific">Methylovirgula ligni</name>
    <dbReference type="NCBI Taxonomy" id="569860"/>
    <lineage>
        <taxon>Bacteria</taxon>
        <taxon>Pseudomonadati</taxon>
        <taxon>Pseudomonadota</taxon>
        <taxon>Alphaproteobacteria</taxon>
        <taxon>Hyphomicrobiales</taxon>
        <taxon>Beijerinckiaceae</taxon>
        <taxon>Methylovirgula</taxon>
    </lineage>
</organism>
<dbReference type="Pfam" id="PF13557">
    <property type="entry name" value="Phenol_MetA_deg"/>
    <property type="match status" value="1"/>
</dbReference>
<dbReference type="AlphaFoldDB" id="A0A3D9Z8W9"/>
<reference evidence="2 3" key="1">
    <citation type="submission" date="2018-08" db="EMBL/GenBank/DDBJ databases">
        <title>Genomic Encyclopedia of Type Strains, Phase IV (KMG-IV): sequencing the most valuable type-strain genomes for metagenomic binning, comparative biology and taxonomic classification.</title>
        <authorList>
            <person name="Goeker M."/>
        </authorList>
    </citation>
    <scope>NUCLEOTIDE SEQUENCE [LARGE SCALE GENOMIC DNA]</scope>
    <source>
        <strain evidence="2 3">BW863</strain>
    </source>
</reference>
<keyword evidence="3" id="KW-1185">Reference proteome</keyword>
<proteinExistence type="predicted"/>
<feature type="signal peptide" evidence="1">
    <location>
        <begin position="1"/>
        <end position="27"/>
    </location>
</feature>
<evidence type="ECO:0000313" key="2">
    <source>
        <dbReference type="EMBL" id="REF87726.1"/>
    </source>
</evidence>
<accession>A0A3D9Z8W9</accession>